<proteinExistence type="predicted"/>
<evidence type="ECO:0000256" key="1">
    <source>
        <dbReference type="SAM" id="Phobius"/>
    </source>
</evidence>
<evidence type="ECO:0000313" key="2">
    <source>
        <dbReference type="EMBL" id="PWY54894.1"/>
    </source>
</evidence>
<dbReference type="Proteomes" id="UP000247152">
    <property type="component" value="Unassembled WGS sequence"/>
</dbReference>
<keyword evidence="1" id="KW-0472">Membrane</keyword>
<sequence>MVKIIASNFQNVRITNSNKIVALGKSTVYALYLYSTSCFFALIQAYSFFLIKVGFILILRYKINA</sequence>
<keyword evidence="1" id="KW-0812">Transmembrane</keyword>
<evidence type="ECO:0000313" key="3">
    <source>
        <dbReference type="Proteomes" id="UP000247152"/>
    </source>
</evidence>
<accession>A0A317TYY9</accession>
<keyword evidence="1" id="KW-1133">Transmembrane helix</keyword>
<dbReference type="AlphaFoldDB" id="A0A317TYY9"/>
<protein>
    <submittedName>
        <fullName evidence="2">Uncharacterized protein</fullName>
    </submittedName>
</protein>
<name>A0A317TYY9_9GAMM</name>
<feature type="transmembrane region" description="Helical" evidence="1">
    <location>
        <begin position="31"/>
        <end position="59"/>
    </location>
</feature>
<organism evidence="2 3">
    <name type="scientific">Legionella qingyii</name>
    <dbReference type="NCBI Taxonomy" id="2184757"/>
    <lineage>
        <taxon>Bacteria</taxon>
        <taxon>Pseudomonadati</taxon>
        <taxon>Pseudomonadota</taxon>
        <taxon>Gammaproteobacteria</taxon>
        <taxon>Legionellales</taxon>
        <taxon>Legionellaceae</taxon>
        <taxon>Legionella</taxon>
    </lineage>
</organism>
<reference evidence="2 3" key="1">
    <citation type="submission" date="2018-05" db="EMBL/GenBank/DDBJ databases">
        <title>Legionella qingyii sp.nov., whole genome shotgun sequence.</title>
        <authorList>
            <person name="Wu H."/>
            <person name="Zhu Q."/>
            <person name="Hu C."/>
        </authorList>
    </citation>
    <scope>NUCLEOTIDE SEQUENCE [LARGE SCALE GENOMIC DNA]</scope>
    <source>
        <strain evidence="2 3">HEB18</strain>
    </source>
</reference>
<comment type="caution">
    <text evidence="2">The sequence shown here is derived from an EMBL/GenBank/DDBJ whole genome shotgun (WGS) entry which is preliminary data.</text>
</comment>
<dbReference type="EMBL" id="QHJG01000026">
    <property type="protein sequence ID" value="PWY54894.1"/>
    <property type="molecule type" value="Genomic_DNA"/>
</dbReference>
<gene>
    <name evidence="2" type="ORF">DGG96_14855</name>
</gene>